<dbReference type="Gramene" id="AET3Gv20275800.2">
    <property type="protein sequence ID" value="AET3Gv20275800.2"/>
    <property type="gene ID" value="AET3Gv20275800"/>
</dbReference>
<keyword evidence="3" id="KW-1185">Reference proteome</keyword>
<dbReference type="AlphaFoldDB" id="A0A453EAR2"/>
<reference evidence="3" key="2">
    <citation type="journal article" date="2017" name="Nat. Plants">
        <title>The Aegilops tauschii genome reveals multiple impacts of transposons.</title>
        <authorList>
            <person name="Zhao G."/>
            <person name="Zou C."/>
            <person name="Li K."/>
            <person name="Wang K."/>
            <person name="Li T."/>
            <person name="Gao L."/>
            <person name="Zhang X."/>
            <person name="Wang H."/>
            <person name="Yang Z."/>
            <person name="Liu X."/>
            <person name="Jiang W."/>
            <person name="Mao L."/>
            <person name="Kong X."/>
            <person name="Jiao Y."/>
            <person name="Jia J."/>
        </authorList>
    </citation>
    <scope>NUCLEOTIDE SEQUENCE [LARGE SCALE GENOMIC DNA]</scope>
    <source>
        <strain evidence="3">cv. AL8/78</strain>
    </source>
</reference>
<name>A0A453EAR2_AEGTS</name>
<proteinExistence type="predicted"/>
<evidence type="ECO:0000256" key="1">
    <source>
        <dbReference type="SAM" id="Phobius"/>
    </source>
</evidence>
<evidence type="ECO:0000313" key="3">
    <source>
        <dbReference type="Proteomes" id="UP000015105"/>
    </source>
</evidence>
<reference evidence="3" key="1">
    <citation type="journal article" date="2014" name="Science">
        <title>Ancient hybridizations among the ancestral genomes of bread wheat.</title>
        <authorList>
            <consortium name="International Wheat Genome Sequencing Consortium,"/>
            <person name="Marcussen T."/>
            <person name="Sandve S.R."/>
            <person name="Heier L."/>
            <person name="Spannagl M."/>
            <person name="Pfeifer M."/>
            <person name="Jakobsen K.S."/>
            <person name="Wulff B.B."/>
            <person name="Steuernagel B."/>
            <person name="Mayer K.F."/>
            <person name="Olsen O.A."/>
        </authorList>
    </citation>
    <scope>NUCLEOTIDE SEQUENCE [LARGE SCALE GENOMIC DNA]</scope>
    <source>
        <strain evidence="3">cv. AL8/78</strain>
    </source>
</reference>
<keyword evidence="1" id="KW-0812">Transmembrane</keyword>
<keyword evidence="1" id="KW-0472">Membrane</keyword>
<dbReference type="Proteomes" id="UP000015105">
    <property type="component" value="Chromosome 3D"/>
</dbReference>
<protein>
    <submittedName>
        <fullName evidence="2">Uncharacterized protein</fullName>
    </submittedName>
</protein>
<organism evidence="2 3">
    <name type="scientific">Aegilops tauschii subsp. strangulata</name>
    <name type="common">Goatgrass</name>
    <dbReference type="NCBI Taxonomy" id="200361"/>
    <lineage>
        <taxon>Eukaryota</taxon>
        <taxon>Viridiplantae</taxon>
        <taxon>Streptophyta</taxon>
        <taxon>Embryophyta</taxon>
        <taxon>Tracheophyta</taxon>
        <taxon>Spermatophyta</taxon>
        <taxon>Magnoliopsida</taxon>
        <taxon>Liliopsida</taxon>
        <taxon>Poales</taxon>
        <taxon>Poaceae</taxon>
        <taxon>BOP clade</taxon>
        <taxon>Pooideae</taxon>
        <taxon>Triticodae</taxon>
        <taxon>Triticeae</taxon>
        <taxon>Triticinae</taxon>
        <taxon>Aegilops</taxon>
    </lineage>
</organism>
<sequence>MCQNLCSIQLLPYLCVESNSMNWFPHQGCLFFFLRYIYRFYSHVLRFHVSMFVIICVFLAER</sequence>
<accession>A0A453EAR2</accession>
<evidence type="ECO:0000313" key="2">
    <source>
        <dbReference type="EnsemblPlants" id="AET3Gv20275800.2"/>
    </source>
</evidence>
<dbReference type="EnsemblPlants" id="AET3Gv20275800.2">
    <property type="protein sequence ID" value="AET3Gv20275800.2"/>
    <property type="gene ID" value="AET3Gv20275800"/>
</dbReference>
<feature type="transmembrane region" description="Helical" evidence="1">
    <location>
        <begin position="40"/>
        <end position="60"/>
    </location>
</feature>
<reference evidence="2" key="5">
    <citation type="journal article" date="2021" name="G3 (Bethesda)">
        <title>Aegilops tauschii genome assembly Aet v5.0 features greater sequence contiguity and improved annotation.</title>
        <authorList>
            <person name="Wang L."/>
            <person name="Zhu T."/>
            <person name="Rodriguez J.C."/>
            <person name="Deal K.R."/>
            <person name="Dubcovsky J."/>
            <person name="McGuire P.E."/>
            <person name="Lux T."/>
            <person name="Spannagl M."/>
            <person name="Mayer K.F.X."/>
            <person name="Baldrich P."/>
            <person name="Meyers B.C."/>
            <person name="Huo N."/>
            <person name="Gu Y.Q."/>
            <person name="Zhou H."/>
            <person name="Devos K.M."/>
            <person name="Bennetzen J.L."/>
            <person name="Unver T."/>
            <person name="Budak H."/>
            <person name="Gulick P.J."/>
            <person name="Galiba G."/>
            <person name="Kalapos B."/>
            <person name="Nelson D.R."/>
            <person name="Li P."/>
            <person name="You F.M."/>
            <person name="Luo M.C."/>
            <person name="Dvorak J."/>
        </authorList>
    </citation>
    <scope>NUCLEOTIDE SEQUENCE [LARGE SCALE GENOMIC DNA]</scope>
    <source>
        <strain evidence="2">cv. AL8/78</strain>
    </source>
</reference>
<keyword evidence="1" id="KW-1133">Transmembrane helix</keyword>
<reference evidence="2" key="3">
    <citation type="journal article" date="2017" name="Nature">
        <title>Genome sequence of the progenitor of the wheat D genome Aegilops tauschii.</title>
        <authorList>
            <person name="Luo M.C."/>
            <person name="Gu Y.Q."/>
            <person name="Puiu D."/>
            <person name="Wang H."/>
            <person name="Twardziok S.O."/>
            <person name="Deal K.R."/>
            <person name="Huo N."/>
            <person name="Zhu T."/>
            <person name="Wang L."/>
            <person name="Wang Y."/>
            <person name="McGuire P.E."/>
            <person name="Liu S."/>
            <person name="Long H."/>
            <person name="Ramasamy R.K."/>
            <person name="Rodriguez J.C."/>
            <person name="Van S.L."/>
            <person name="Yuan L."/>
            <person name="Wang Z."/>
            <person name="Xia Z."/>
            <person name="Xiao L."/>
            <person name="Anderson O.D."/>
            <person name="Ouyang S."/>
            <person name="Liang Y."/>
            <person name="Zimin A.V."/>
            <person name="Pertea G."/>
            <person name="Qi P."/>
            <person name="Bennetzen J.L."/>
            <person name="Dai X."/>
            <person name="Dawson M.W."/>
            <person name="Muller H.G."/>
            <person name="Kugler K."/>
            <person name="Rivarola-Duarte L."/>
            <person name="Spannagl M."/>
            <person name="Mayer K.F.X."/>
            <person name="Lu F.H."/>
            <person name="Bevan M.W."/>
            <person name="Leroy P."/>
            <person name="Li P."/>
            <person name="You F.M."/>
            <person name="Sun Q."/>
            <person name="Liu Z."/>
            <person name="Lyons E."/>
            <person name="Wicker T."/>
            <person name="Salzberg S.L."/>
            <person name="Devos K.M."/>
            <person name="Dvorak J."/>
        </authorList>
    </citation>
    <scope>NUCLEOTIDE SEQUENCE [LARGE SCALE GENOMIC DNA]</scope>
    <source>
        <strain evidence="2">cv. AL8/78</strain>
    </source>
</reference>
<reference evidence="2" key="4">
    <citation type="submission" date="2019-03" db="UniProtKB">
        <authorList>
            <consortium name="EnsemblPlants"/>
        </authorList>
    </citation>
    <scope>IDENTIFICATION</scope>
</reference>